<feature type="domain" description="Gfo/Idh/MocA-like oxidoreductase N-terminal" evidence="1">
    <location>
        <begin position="39"/>
        <end position="166"/>
    </location>
</feature>
<dbReference type="PANTHER" id="PTHR43818">
    <property type="entry name" value="BCDNA.GH03377"/>
    <property type="match status" value="1"/>
</dbReference>
<dbReference type="PANTHER" id="PTHR43818:SF9">
    <property type="entry name" value="HYPOTHETICAL OXIDOREDUCTASE"/>
    <property type="match status" value="1"/>
</dbReference>
<evidence type="ECO:0000313" key="3">
    <source>
        <dbReference type="Proteomes" id="UP001597118"/>
    </source>
</evidence>
<name>A0ABW4IG82_9SPHI</name>
<gene>
    <name evidence="2" type="ORF">ACFSAH_18065</name>
</gene>
<dbReference type="InterPro" id="IPR006311">
    <property type="entry name" value="TAT_signal"/>
</dbReference>
<dbReference type="Proteomes" id="UP001597118">
    <property type="component" value="Unassembled WGS sequence"/>
</dbReference>
<evidence type="ECO:0000313" key="2">
    <source>
        <dbReference type="EMBL" id="MFD1631785.1"/>
    </source>
</evidence>
<dbReference type="InterPro" id="IPR000683">
    <property type="entry name" value="Gfo/Idh/MocA-like_OxRdtase_N"/>
</dbReference>
<dbReference type="Pfam" id="PF01408">
    <property type="entry name" value="GFO_IDH_MocA"/>
    <property type="match status" value="1"/>
</dbReference>
<evidence type="ECO:0000259" key="1">
    <source>
        <dbReference type="Pfam" id="PF01408"/>
    </source>
</evidence>
<dbReference type="InterPro" id="IPR050463">
    <property type="entry name" value="Gfo/Idh/MocA_oxidrdct_glycsds"/>
</dbReference>
<keyword evidence="3" id="KW-1185">Reference proteome</keyword>
<proteinExistence type="predicted"/>
<protein>
    <submittedName>
        <fullName evidence="2">Gfo/Idh/MocA family protein</fullName>
    </submittedName>
</protein>
<dbReference type="PROSITE" id="PS51318">
    <property type="entry name" value="TAT"/>
    <property type="match status" value="1"/>
</dbReference>
<reference evidence="3" key="1">
    <citation type="journal article" date="2019" name="Int. J. Syst. Evol. Microbiol.">
        <title>The Global Catalogue of Microorganisms (GCM) 10K type strain sequencing project: providing services to taxonomists for standard genome sequencing and annotation.</title>
        <authorList>
            <consortium name="The Broad Institute Genomics Platform"/>
            <consortium name="The Broad Institute Genome Sequencing Center for Infectious Disease"/>
            <person name="Wu L."/>
            <person name="Ma J."/>
        </authorList>
    </citation>
    <scope>NUCLEOTIDE SEQUENCE [LARGE SCALE GENOMIC DNA]</scope>
    <source>
        <strain evidence="3">CCUG 53762</strain>
    </source>
</reference>
<sequence>MKYKRREFIRATSLTSVGLAMSGILKPLSAQTSIPKGKRVGIIGLDTSHSTAFTKTLNTTTSDEYSGYKVVAAYPYGSKDIKSSYERIPGYIEEVKKYGVEIVESIKELISKVDVVLLETNDGRLHLEQALPVLKAGKRMFIDKPIAASLSDAKKIFEVSEKYKTPLFSASSLRYIEGISELSAGKTGKVIGADTYSPAMIELTHPDLFWYGIHGVEMLFAIMGTGCKSVTRAYTESTDIVTGIWADGRIGTFRGIREGKKDFGGTVHTEKSVIKLGKFSGYNPLLKDIIRFFETGETPVKSEETLEIFAFMHAADESKKKGGVPIDMVGLLKK</sequence>
<accession>A0ABW4IG82</accession>
<organism evidence="2 3">
    <name type="scientific">Pseudopedobacter beijingensis</name>
    <dbReference type="NCBI Taxonomy" id="1207056"/>
    <lineage>
        <taxon>Bacteria</taxon>
        <taxon>Pseudomonadati</taxon>
        <taxon>Bacteroidota</taxon>
        <taxon>Sphingobacteriia</taxon>
        <taxon>Sphingobacteriales</taxon>
        <taxon>Sphingobacteriaceae</taxon>
        <taxon>Pseudopedobacter</taxon>
    </lineage>
</organism>
<dbReference type="InterPro" id="IPR036291">
    <property type="entry name" value="NAD(P)-bd_dom_sf"/>
</dbReference>
<dbReference type="Gene3D" id="3.40.50.720">
    <property type="entry name" value="NAD(P)-binding Rossmann-like Domain"/>
    <property type="match status" value="1"/>
</dbReference>
<comment type="caution">
    <text evidence="2">The sequence shown here is derived from an EMBL/GenBank/DDBJ whole genome shotgun (WGS) entry which is preliminary data.</text>
</comment>
<dbReference type="SUPFAM" id="SSF51735">
    <property type="entry name" value="NAD(P)-binding Rossmann-fold domains"/>
    <property type="match status" value="1"/>
</dbReference>
<dbReference type="EMBL" id="JBHUDG010000050">
    <property type="protein sequence ID" value="MFD1631785.1"/>
    <property type="molecule type" value="Genomic_DNA"/>
</dbReference>
<dbReference type="RefSeq" id="WP_379664151.1">
    <property type="nucleotide sequence ID" value="NZ_JBHUDG010000050.1"/>
</dbReference>